<dbReference type="InParanoid" id="I3EJE1"/>
<dbReference type="OMA" id="YQENAFI"/>
<dbReference type="InterPro" id="IPR036236">
    <property type="entry name" value="Znf_C2H2_sf"/>
</dbReference>
<evidence type="ECO:0000313" key="3">
    <source>
        <dbReference type="EMBL" id="EIJ89338.1"/>
    </source>
</evidence>
<dbReference type="EMBL" id="GL870876">
    <property type="protein sequence ID" value="EIJ89338.1"/>
    <property type="molecule type" value="Genomic_DNA"/>
</dbReference>
<proteinExistence type="predicted"/>
<organism evidence="3 4">
    <name type="scientific">Nematocida parisii (strain ERTm3)</name>
    <name type="common">Nematode killer fungus</name>
    <dbReference type="NCBI Taxonomy" id="935791"/>
    <lineage>
        <taxon>Eukaryota</taxon>
        <taxon>Fungi</taxon>
        <taxon>Fungi incertae sedis</taxon>
        <taxon>Microsporidia</taxon>
        <taxon>Nematocida</taxon>
    </lineage>
</organism>
<dbReference type="AlphaFoldDB" id="I3EJE1"/>
<dbReference type="PROSITE" id="PS00028">
    <property type="entry name" value="ZINC_FINGER_C2H2_1"/>
    <property type="match status" value="1"/>
</dbReference>
<evidence type="ECO:0000313" key="4">
    <source>
        <dbReference type="Proteomes" id="UP000002872"/>
    </source>
</evidence>
<sequence length="236" mass="28777">MKGIFNWLNPNFTYRQFLHYIITGNTTHYKSIYEEIEVKRRIIQYFKKAKYITQCRISNRLNNSTNTAESIPEHIIQHTKRHKHIKPINTREKYTELSIQCIIEDKSYCIPCRRTITDKMRIRHNNSKIHENQKSVYLKMSLQQIKILDEIFYKIFYNNKQYLKYLLKKEIKTVKIEKISITPYKTTKKKTSLNYTCNICNNTFYQENAFIRHFTQKEHKFSLEKFKLKIKKNLLE</sequence>
<dbReference type="GO" id="GO:0008270">
    <property type="term" value="F:zinc ion binding"/>
    <property type="evidence" value="ECO:0007669"/>
    <property type="project" value="UniProtKB-KW"/>
</dbReference>
<dbReference type="InterPro" id="IPR013087">
    <property type="entry name" value="Znf_C2H2_type"/>
</dbReference>
<feature type="domain" description="C2H2-type" evidence="2">
    <location>
        <begin position="195"/>
        <end position="219"/>
    </location>
</feature>
<reference evidence="3" key="1">
    <citation type="submission" date="2011-01" db="EMBL/GenBank/DDBJ databases">
        <title>The Genome Sequence of Nematocida parisii strain ERTm3.</title>
        <authorList>
            <consortium name="The Broad Institute Genome Sequencing Platform"/>
            <consortium name="The Broad Institute Genome Sequencing Center for Infectious Disease"/>
            <person name="Cuomo C."/>
            <person name="Troemel E."/>
            <person name="Young S.K."/>
            <person name="Zeng Q."/>
            <person name="Gargeya S."/>
            <person name="Fitzgerald M."/>
            <person name="Haas B."/>
            <person name="Abouelleil A."/>
            <person name="Alvarado L."/>
            <person name="Arachchi H.M."/>
            <person name="Berlin A."/>
            <person name="Chapman S.B."/>
            <person name="Gearin G."/>
            <person name="Goldberg J."/>
            <person name="Griggs A."/>
            <person name="Gujja S."/>
            <person name="Hansen M."/>
            <person name="Heiman D."/>
            <person name="Howarth C."/>
            <person name="Larimer J."/>
            <person name="Lui A."/>
            <person name="MacDonald P.J.P."/>
            <person name="McCowen C."/>
            <person name="Montmayeur A."/>
            <person name="Murphy C."/>
            <person name="Neiman D."/>
            <person name="Pearson M."/>
            <person name="Priest M."/>
            <person name="Roberts A."/>
            <person name="Saif S."/>
            <person name="Shea T."/>
            <person name="Sisk P."/>
            <person name="Stolte C."/>
            <person name="Sykes S."/>
            <person name="Wortman J."/>
            <person name="Nusbaum C."/>
            <person name="Birren B."/>
        </authorList>
    </citation>
    <scope>NUCLEOTIDE SEQUENCE</scope>
    <source>
        <strain evidence="3">ERTm3</strain>
    </source>
</reference>
<dbReference type="VEuPathDB" id="MicrosporidiaDB:NEQG_00108"/>
<accession>I3EJE1</accession>
<evidence type="ECO:0000259" key="2">
    <source>
        <dbReference type="PROSITE" id="PS50157"/>
    </source>
</evidence>
<dbReference type="Proteomes" id="UP000002872">
    <property type="component" value="Unassembled WGS sequence"/>
</dbReference>
<dbReference type="OrthoDB" id="2196072at2759"/>
<keyword evidence="1" id="KW-0479">Metal-binding</keyword>
<dbReference type="HOGENOM" id="CLU_1111655_0_0_1"/>
<dbReference type="SUPFAM" id="SSF57667">
    <property type="entry name" value="beta-beta-alpha zinc fingers"/>
    <property type="match status" value="1"/>
</dbReference>
<keyword evidence="4" id="KW-1185">Reference proteome</keyword>
<protein>
    <recommendedName>
        <fullName evidence="2">C2H2-type domain-containing protein</fullName>
    </recommendedName>
</protein>
<keyword evidence="1" id="KW-0863">Zinc-finger</keyword>
<name>I3EJE1_NEMP3</name>
<keyword evidence="1" id="KW-0862">Zinc</keyword>
<evidence type="ECO:0000256" key="1">
    <source>
        <dbReference type="PROSITE-ProRule" id="PRU00042"/>
    </source>
</evidence>
<gene>
    <name evidence="3" type="ORF">NEQG_00108</name>
</gene>
<dbReference type="PROSITE" id="PS50157">
    <property type="entry name" value="ZINC_FINGER_C2H2_2"/>
    <property type="match status" value="1"/>
</dbReference>